<feature type="chain" id="PRO_5042983917" evidence="1">
    <location>
        <begin position="26"/>
        <end position="59"/>
    </location>
</feature>
<protein>
    <submittedName>
        <fullName evidence="2">Uncharacterized protein</fullName>
    </submittedName>
</protein>
<dbReference type="Proteomes" id="UP000604383">
    <property type="component" value="Unassembled WGS sequence"/>
</dbReference>
<feature type="signal peptide" evidence="1">
    <location>
        <begin position="1"/>
        <end position="25"/>
    </location>
</feature>
<dbReference type="EMBL" id="JAKTMA010000001">
    <property type="protein sequence ID" value="MCR0231225.1"/>
    <property type="molecule type" value="Genomic_DNA"/>
</dbReference>
<dbReference type="RefSeq" id="WP_008819460.1">
    <property type="nucleotide sequence ID" value="NZ_AP025565.1"/>
</dbReference>
<dbReference type="EMBL" id="WWTN01000022">
    <property type="protein sequence ID" value="MZH56679.1"/>
    <property type="molecule type" value="Genomic_DNA"/>
</dbReference>
<gene>
    <name evidence="3" type="ORF">GT664_13195</name>
    <name evidence="2" type="ORF">MKC95_00380</name>
</gene>
<evidence type="ECO:0000256" key="1">
    <source>
        <dbReference type="SAM" id="SignalP"/>
    </source>
</evidence>
<evidence type="ECO:0000313" key="2">
    <source>
        <dbReference type="EMBL" id="MCR0231225.1"/>
    </source>
</evidence>
<dbReference type="AlphaFoldDB" id="A0AAP2UIL1"/>
<reference evidence="3" key="1">
    <citation type="journal article" date="2019" name="Nat. Med.">
        <title>A library of human gut bacterial isolates paired with longitudinal multiomics data enables mechanistic microbiome research.</title>
        <authorList>
            <person name="Poyet M."/>
            <person name="Groussin M."/>
            <person name="Gibbons S.M."/>
            <person name="Avila-Pacheco J."/>
            <person name="Jiang X."/>
            <person name="Kearney S.M."/>
            <person name="Perrotta A.R."/>
            <person name="Berdy B."/>
            <person name="Zhao S."/>
            <person name="Lieberman T.D."/>
            <person name="Swanson P.K."/>
            <person name="Smith M."/>
            <person name="Roesemann S."/>
            <person name="Alexander J.E."/>
            <person name="Rich S.A."/>
            <person name="Livny J."/>
            <person name="Vlamakis H."/>
            <person name="Clish C."/>
            <person name="Bullock K."/>
            <person name="Deik A."/>
            <person name="Scott J."/>
            <person name="Pierce K.A."/>
            <person name="Xavier R.J."/>
            <person name="Alm E.J."/>
        </authorList>
    </citation>
    <scope>NUCLEOTIDE SEQUENCE</scope>
    <source>
        <strain evidence="3">BIOML-A12</strain>
    </source>
</reference>
<evidence type="ECO:0000313" key="3">
    <source>
        <dbReference type="EMBL" id="MZH56679.1"/>
    </source>
</evidence>
<name>A0AAP2UIL1_CLOIN</name>
<reference evidence="2" key="2">
    <citation type="journal article" date="2022" name="Clin. Infect. Dis.">
        <title>Association between Clostridium innocuum and antibiotic-associated diarrhea in adults and children: A cross-sectional study and comparative genomics analysis.</title>
        <authorList>
            <person name="Cherny K.E."/>
            <person name="Muscat E.B."/>
            <person name="Balaji A."/>
            <person name="Mukherjee J."/>
            <person name="Ozer E.A."/>
            <person name="Angarone M.P."/>
            <person name="Hauser A.R."/>
            <person name="Sichel J.S."/>
            <person name="Amponsah E."/>
            <person name="Kociolek L.K."/>
        </authorList>
    </citation>
    <scope>NUCLEOTIDE SEQUENCE</scope>
    <source>
        <strain evidence="2">NU1-AC-029v</strain>
    </source>
</reference>
<sequence length="59" mass="6699">MKKILSVVFCSLLAFSMNSFTGAKAEENDMLYYKTIKSEVADTYAKETVYDFLIAENTN</sequence>
<organism evidence="2 4">
    <name type="scientific">Clostridium innocuum</name>
    <dbReference type="NCBI Taxonomy" id="1522"/>
    <lineage>
        <taxon>Bacteria</taxon>
        <taxon>Bacillati</taxon>
        <taxon>Bacillota</taxon>
        <taxon>Clostridia</taxon>
        <taxon>Eubacteriales</taxon>
        <taxon>Clostridiaceae</taxon>
        <taxon>Clostridium</taxon>
    </lineage>
</organism>
<proteinExistence type="predicted"/>
<dbReference type="Proteomes" id="UP001203972">
    <property type="component" value="Unassembled WGS sequence"/>
</dbReference>
<accession>A0AAP2UIL1</accession>
<keyword evidence="1" id="KW-0732">Signal</keyword>
<comment type="caution">
    <text evidence="2">The sequence shown here is derived from an EMBL/GenBank/DDBJ whole genome shotgun (WGS) entry which is preliminary data.</text>
</comment>
<evidence type="ECO:0000313" key="4">
    <source>
        <dbReference type="Proteomes" id="UP001203972"/>
    </source>
</evidence>